<dbReference type="NCBIfam" id="TIGR00621">
    <property type="entry name" value="ssb"/>
    <property type="match status" value="1"/>
</dbReference>
<proteinExistence type="inferred from homology"/>
<evidence type="ECO:0000313" key="5">
    <source>
        <dbReference type="Proteomes" id="UP000198597"/>
    </source>
</evidence>
<keyword evidence="5" id="KW-1185">Reference proteome</keyword>
<dbReference type="OrthoDB" id="1828554at2"/>
<dbReference type="SUPFAM" id="SSF50249">
    <property type="entry name" value="Nucleic acid-binding proteins"/>
    <property type="match status" value="1"/>
</dbReference>
<reference evidence="4 5" key="1">
    <citation type="submission" date="2016-10" db="EMBL/GenBank/DDBJ databases">
        <authorList>
            <person name="de Groot N.N."/>
        </authorList>
    </citation>
    <scope>NUCLEOTIDE SEQUENCE [LARGE SCALE GENOMIC DNA]</scope>
    <source>
        <strain evidence="4 5">DSM 12272</strain>
    </source>
</reference>
<dbReference type="STRING" id="94869.SAMN04488529_101754"/>
<dbReference type="RefSeq" id="WP_089965970.1">
    <property type="nucleotide sequence ID" value="NZ_FNJM01000001.1"/>
</dbReference>
<dbReference type="HAMAP" id="MF_00984">
    <property type="entry name" value="SSB"/>
    <property type="match status" value="1"/>
</dbReference>
<comment type="caution">
    <text evidence="2">Lacks conserved residue(s) required for the propagation of feature annotation.</text>
</comment>
<dbReference type="EMBL" id="FNJM01000001">
    <property type="protein sequence ID" value="SDO89535.1"/>
    <property type="molecule type" value="Genomic_DNA"/>
</dbReference>
<evidence type="ECO:0000256" key="3">
    <source>
        <dbReference type="PIRNR" id="PIRNR002070"/>
    </source>
</evidence>
<dbReference type="PANTHER" id="PTHR10302">
    <property type="entry name" value="SINGLE-STRANDED DNA-BINDING PROTEIN"/>
    <property type="match status" value="1"/>
</dbReference>
<dbReference type="GO" id="GO:0009295">
    <property type="term" value="C:nucleoid"/>
    <property type="evidence" value="ECO:0007669"/>
    <property type="project" value="TreeGrafter"/>
</dbReference>
<evidence type="ECO:0000256" key="2">
    <source>
        <dbReference type="HAMAP-Rule" id="MF_00984"/>
    </source>
</evidence>
<evidence type="ECO:0000313" key="4">
    <source>
        <dbReference type="EMBL" id="SDO89535.1"/>
    </source>
</evidence>
<dbReference type="AlphaFoldDB" id="A0A1H0NAS6"/>
<organism evidence="4 5">
    <name type="scientific">Clostridium gasigenes</name>
    <dbReference type="NCBI Taxonomy" id="94869"/>
    <lineage>
        <taxon>Bacteria</taxon>
        <taxon>Bacillati</taxon>
        <taxon>Bacillota</taxon>
        <taxon>Clostridia</taxon>
        <taxon>Eubacteriales</taxon>
        <taxon>Clostridiaceae</taxon>
        <taxon>Clostridium</taxon>
    </lineage>
</organism>
<dbReference type="InterPro" id="IPR011344">
    <property type="entry name" value="ssDNA-bd"/>
</dbReference>
<dbReference type="Pfam" id="PF00436">
    <property type="entry name" value="SSB"/>
    <property type="match status" value="1"/>
</dbReference>
<dbReference type="InterPro" id="IPR000424">
    <property type="entry name" value="Primosome_PriB/ssb"/>
</dbReference>
<dbReference type="PROSITE" id="PS50935">
    <property type="entry name" value="SSB"/>
    <property type="match status" value="1"/>
</dbReference>
<dbReference type="Gene3D" id="2.40.50.140">
    <property type="entry name" value="Nucleic acid-binding proteins"/>
    <property type="match status" value="1"/>
</dbReference>
<name>A0A1H0NAS6_9CLOT</name>
<dbReference type="GO" id="GO:0006260">
    <property type="term" value="P:DNA replication"/>
    <property type="evidence" value="ECO:0007669"/>
    <property type="project" value="InterPro"/>
</dbReference>
<comment type="subunit">
    <text evidence="2">Homotetramer.</text>
</comment>
<keyword evidence="1 2" id="KW-0238">DNA-binding</keyword>
<dbReference type="PIRSF" id="PIRSF002070">
    <property type="entry name" value="SSB"/>
    <property type="match status" value="1"/>
</dbReference>
<dbReference type="Proteomes" id="UP000198597">
    <property type="component" value="Unassembled WGS sequence"/>
</dbReference>
<protein>
    <recommendedName>
        <fullName evidence="2 3">Single-stranded DNA-binding protein</fullName>
        <shortName evidence="2">SSB</shortName>
    </recommendedName>
</protein>
<accession>A0A1H0NAS6</accession>
<sequence>MNKVNIIGNVTKDLELRTSESGGTPYVQFIIALNEYIYGTKEKKAIFLETVAFGRQAEVLAAHLVKGSKIAIEGKLSTGSYINKNGVKSYSTKIIVEDFTFVDSKRAIS</sequence>
<dbReference type="GO" id="GO:0003697">
    <property type="term" value="F:single-stranded DNA binding"/>
    <property type="evidence" value="ECO:0007669"/>
    <property type="project" value="UniProtKB-UniRule"/>
</dbReference>
<dbReference type="PANTHER" id="PTHR10302:SF27">
    <property type="entry name" value="SINGLE-STRANDED DNA-BINDING PROTEIN"/>
    <property type="match status" value="1"/>
</dbReference>
<dbReference type="InterPro" id="IPR012340">
    <property type="entry name" value="NA-bd_OB-fold"/>
</dbReference>
<evidence type="ECO:0000256" key="1">
    <source>
        <dbReference type="ARBA" id="ARBA00023125"/>
    </source>
</evidence>
<dbReference type="CDD" id="cd04496">
    <property type="entry name" value="SSB_OBF"/>
    <property type="match status" value="1"/>
</dbReference>
<gene>
    <name evidence="4" type="ORF">SAMN04488529_101754</name>
</gene>